<organism evidence="2 3">
    <name type="scientific">Qipengyuania profundimaris</name>
    <dbReference type="NCBI Taxonomy" id="3067652"/>
    <lineage>
        <taxon>Bacteria</taxon>
        <taxon>Pseudomonadati</taxon>
        <taxon>Pseudomonadota</taxon>
        <taxon>Alphaproteobacteria</taxon>
        <taxon>Sphingomonadales</taxon>
        <taxon>Erythrobacteraceae</taxon>
        <taxon>Qipengyuania</taxon>
    </lineage>
</organism>
<dbReference type="Gene3D" id="3.40.470.10">
    <property type="entry name" value="Uracil-DNA glycosylase-like domain"/>
    <property type="match status" value="1"/>
</dbReference>
<comment type="caution">
    <text evidence="2">The sequence shown here is derived from an EMBL/GenBank/DDBJ whole genome shotgun (WGS) entry which is preliminary data.</text>
</comment>
<accession>A0ABT9HRC2</accession>
<dbReference type="SUPFAM" id="SSF52141">
    <property type="entry name" value="Uracil-DNA glycosylase-like"/>
    <property type="match status" value="1"/>
</dbReference>
<dbReference type="RefSeq" id="WP_305932694.1">
    <property type="nucleotide sequence ID" value="NZ_JAVAIM010000001.1"/>
</dbReference>
<evidence type="ECO:0008006" key="4">
    <source>
        <dbReference type="Google" id="ProtNLM"/>
    </source>
</evidence>
<dbReference type="EMBL" id="JAVAIM010000001">
    <property type="protein sequence ID" value="MDP4575387.1"/>
    <property type="molecule type" value="Genomic_DNA"/>
</dbReference>
<sequence length="261" mass="28164">MMQADTPETRDFDAAEALEGAIAWWREAGVDFDYSETPTEWLAEPEIDDAVAAPKPAAPPPPPPATPLSRALQQDMGPPIGGARENWPGSLEKFREWWMTEPSLAEGSLDRRVPPRGVAGAKLCVLVPQPEPDDAEGLLTGGAGKLLTAMLQAMGVGAHQVYVASALPAPMAMPEWNSLAARALGDVTRHHLTLAAPERVLAIGRAQLTLFDIAPEKVRDPLVLECGGKNLPLLAAPDFSQIARSAARRANLWHRWLEWTA</sequence>
<evidence type="ECO:0000313" key="2">
    <source>
        <dbReference type="EMBL" id="MDP4575387.1"/>
    </source>
</evidence>
<keyword evidence="3" id="KW-1185">Reference proteome</keyword>
<dbReference type="InterPro" id="IPR036895">
    <property type="entry name" value="Uracil-DNA_glycosylase-like_sf"/>
</dbReference>
<name>A0ABT9HRC2_9SPHN</name>
<evidence type="ECO:0000256" key="1">
    <source>
        <dbReference type="SAM" id="MobiDB-lite"/>
    </source>
</evidence>
<evidence type="ECO:0000313" key="3">
    <source>
        <dbReference type="Proteomes" id="UP001240639"/>
    </source>
</evidence>
<proteinExistence type="predicted"/>
<dbReference type="Proteomes" id="UP001240639">
    <property type="component" value="Unassembled WGS sequence"/>
</dbReference>
<protein>
    <recommendedName>
        <fullName evidence="4">Uracil-DNA glycosylase-like domain-containing protein</fullName>
    </recommendedName>
</protein>
<reference evidence="2 3" key="1">
    <citation type="submission" date="2023-08" db="EMBL/GenBank/DDBJ databases">
        <title>genomic of G39.</title>
        <authorList>
            <person name="Wang Y."/>
        </authorList>
    </citation>
    <scope>NUCLEOTIDE SEQUENCE [LARGE SCALE GENOMIC DNA]</scope>
    <source>
        <strain evidence="2 3">G39</strain>
    </source>
</reference>
<feature type="region of interest" description="Disordered" evidence="1">
    <location>
        <begin position="36"/>
        <end position="72"/>
    </location>
</feature>
<gene>
    <name evidence="2" type="ORF">Q9K02_09595</name>
</gene>
<feature type="compositionally biased region" description="Pro residues" evidence="1">
    <location>
        <begin position="56"/>
        <end position="66"/>
    </location>
</feature>